<dbReference type="AlphaFoldDB" id="A0A5C7EQ01"/>
<evidence type="ECO:0000256" key="1">
    <source>
        <dbReference type="SAM" id="Phobius"/>
    </source>
</evidence>
<feature type="transmembrane region" description="Helical" evidence="1">
    <location>
        <begin position="105"/>
        <end position="122"/>
    </location>
</feature>
<dbReference type="PANTHER" id="PTHR35867">
    <property type="entry name" value="PROTEIN RSEC"/>
    <property type="match status" value="1"/>
</dbReference>
<proteinExistence type="predicted"/>
<dbReference type="PIRSF" id="PIRSF004923">
    <property type="entry name" value="RseC"/>
    <property type="match status" value="1"/>
</dbReference>
<dbReference type="EMBL" id="VPFL01000001">
    <property type="protein sequence ID" value="TXF13580.1"/>
    <property type="molecule type" value="Genomic_DNA"/>
</dbReference>
<protein>
    <submittedName>
        <fullName evidence="2">SoxR reducing system RseC family protein</fullName>
    </submittedName>
</protein>
<keyword evidence="1" id="KW-1133">Transmembrane helix</keyword>
<name>A0A5C7EQ01_9PROT</name>
<dbReference type="InParanoid" id="A0A5C7EQ01"/>
<keyword evidence="1" id="KW-0472">Membrane</keyword>
<sequence>MLESRARVVERRGDTALVELFQQGGCSACTAGKACGAALLSRLLWRPSQRFEVANPIQAGPGDEVIVAIEDGKLLRCTIAVFARALVLLIAGAVTGSLVGQGSDAAAAAGAVAGLAGAWFVVRRAGDDAASRIGVPRIVRAVQEANAL</sequence>
<keyword evidence="3" id="KW-1185">Reference proteome</keyword>
<dbReference type="Proteomes" id="UP000321201">
    <property type="component" value="Unassembled WGS sequence"/>
</dbReference>
<dbReference type="OrthoDB" id="9795854at2"/>
<dbReference type="PANTHER" id="PTHR35867:SF1">
    <property type="entry name" value="PROTEIN RSEC"/>
    <property type="match status" value="1"/>
</dbReference>
<dbReference type="RefSeq" id="WP_147798166.1">
    <property type="nucleotide sequence ID" value="NZ_VPFL01000001.1"/>
</dbReference>
<comment type="caution">
    <text evidence="2">The sequence shown here is derived from an EMBL/GenBank/DDBJ whole genome shotgun (WGS) entry which is preliminary data.</text>
</comment>
<feature type="transmembrane region" description="Helical" evidence="1">
    <location>
        <begin position="81"/>
        <end position="99"/>
    </location>
</feature>
<keyword evidence="1" id="KW-0812">Transmembrane</keyword>
<reference evidence="2 3" key="1">
    <citation type="submission" date="2019-08" db="EMBL/GenBank/DDBJ databases">
        <title>Pelomicrobium methylotrophicum gen. nov., sp. nov. a moderately thermophilic, facultatively anaerobic, lithoautotrophic and methylotrophic bacterium isolated from a terrestrial mud volcano.</title>
        <authorList>
            <person name="Slobodkina G.B."/>
            <person name="Merkel A.Y."/>
            <person name="Slobodkin A.I."/>
        </authorList>
    </citation>
    <scope>NUCLEOTIDE SEQUENCE [LARGE SCALE GENOMIC DNA]</scope>
    <source>
        <strain evidence="2 3">SM250</strain>
    </source>
</reference>
<organism evidence="2 3">
    <name type="scientific">Pelomicrobium methylotrophicum</name>
    <dbReference type="NCBI Taxonomy" id="2602750"/>
    <lineage>
        <taxon>Bacteria</taxon>
        <taxon>Pseudomonadati</taxon>
        <taxon>Pseudomonadota</taxon>
        <taxon>Hydrogenophilia</taxon>
        <taxon>Hydrogenophilia incertae sedis</taxon>
        <taxon>Pelomicrobium</taxon>
    </lineage>
</organism>
<accession>A0A5C7EQ01</accession>
<evidence type="ECO:0000313" key="2">
    <source>
        <dbReference type="EMBL" id="TXF13580.1"/>
    </source>
</evidence>
<dbReference type="Pfam" id="PF04246">
    <property type="entry name" value="RseC_MucC"/>
    <property type="match status" value="1"/>
</dbReference>
<dbReference type="InterPro" id="IPR007359">
    <property type="entry name" value="SigmaE_reg_RseC_MucC"/>
</dbReference>
<gene>
    <name evidence="2" type="ORF">FR698_00190</name>
</gene>
<evidence type="ECO:0000313" key="3">
    <source>
        <dbReference type="Proteomes" id="UP000321201"/>
    </source>
</evidence>
<dbReference type="FunCoup" id="A0A5C7EQ01">
    <property type="interactions" value="17"/>
</dbReference>
<dbReference type="InterPro" id="IPR026268">
    <property type="entry name" value="RseC"/>
</dbReference>